<gene>
    <name evidence="1" type="ORF">LCGC14_0463700</name>
</gene>
<organism evidence="1">
    <name type="scientific">marine sediment metagenome</name>
    <dbReference type="NCBI Taxonomy" id="412755"/>
    <lineage>
        <taxon>unclassified sequences</taxon>
        <taxon>metagenomes</taxon>
        <taxon>ecological metagenomes</taxon>
    </lineage>
</organism>
<evidence type="ECO:0000313" key="1">
    <source>
        <dbReference type="EMBL" id="KKN67197.1"/>
    </source>
</evidence>
<dbReference type="AlphaFoldDB" id="A0A0F9SX31"/>
<name>A0A0F9SX31_9ZZZZ</name>
<protein>
    <submittedName>
        <fullName evidence="1">Uncharacterized protein</fullName>
    </submittedName>
</protein>
<reference evidence="1" key="1">
    <citation type="journal article" date="2015" name="Nature">
        <title>Complex archaea that bridge the gap between prokaryotes and eukaryotes.</title>
        <authorList>
            <person name="Spang A."/>
            <person name="Saw J.H."/>
            <person name="Jorgensen S.L."/>
            <person name="Zaremba-Niedzwiedzka K."/>
            <person name="Martijn J."/>
            <person name="Lind A.E."/>
            <person name="van Eijk R."/>
            <person name="Schleper C."/>
            <person name="Guy L."/>
            <person name="Ettema T.J."/>
        </authorList>
    </citation>
    <scope>NUCLEOTIDE SEQUENCE</scope>
</reference>
<dbReference type="EMBL" id="LAZR01000481">
    <property type="protein sequence ID" value="KKN67197.1"/>
    <property type="molecule type" value="Genomic_DNA"/>
</dbReference>
<accession>A0A0F9SX31</accession>
<sequence length="364" mass="40809">MSLNCLTGHIGVEGCTTTTPNSGIFINQLPGIELEMIDKLADEQQVDFNGVWDDVQERAIRKFKTDINAEFKERYKLKNITQSIDLERDIDTTSTTPAVAEYRGFTLELDRTDDNFAYSNLETIYIQTLSLYFTSTNATTIKVFDILTGTELFTQAVPAPSAIGWTTINIYQTFTQRRLFVAYDATLLAGVNFDVTDLRNGINRSQDGCTVVCYGCGGSNRNAELRATQATIATTITASDITFGDDLFGLSGIWSVICSFDGFVCNNKESFTTALWYLLGMELMTERLYTSRLNEFTAYDRNKAKELLQLFTRKYNGQVLNEDGEVIQTLDDGELTMAVDGINLNLNDYCLVCNEPVRYDEAII</sequence>
<comment type="caution">
    <text evidence="1">The sequence shown here is derived from an EMBL/GenBank/DDBJ whole genome shotgun (WGS) entry which is preliminary data.</text>
</comment>
<proteinExistence type="predicted"/>